<dbReference type="Proteomes" id="UP000320333">
    <property type="component" value="Unassembled WGS sequence"/>
</dbReference>
<sequence>MGNDLSKLSPKGVIHAIRTRSQRKTQTPPQSIKAQSVTSNLASSPAPTPNPASTPLPPVSVARPSAIDGAVLNDEDAVYWHPSQDESSDREYHKVETSDYFLPSDMQEQSRLDLQHHMLVMLFKDLIICTPVKQILTKKSTKVLDVGCAMGTWLDAVYRIYLNPEYHGVDIADELNQWDKMSLAKCVFGNVLEGLPYEDNTFNFVHQRLLFTGVPKAKWPAVVAELARVTKHGGWIQMLEYDMVTYRQGPSSKMLGETFAAMLDKRGMDIRAGTNLVGYMNEVATSSGGSVRLTNITQKTVSCPLGWGGKVGELFLQDSEKAVMTMKTFLPKIMGLSNEAYDDLVGEFKSECVRNQSFGNFTCVYAQVIKN</sequence>
<proteinExistence type="predicted"/>
<accession>A0A507FKM0</accession>
<evidence type="ECO:0000259" key="2">
    <source>
        <dbReference type="Pfam" id="PF13649"/>
    </source>
</evidence>
<dbReference type="STRING" id="246404.A0A507FKM0"/>
<dbReference type="AlphaFoldDB" id="A0A507FKM0"/>
<dbReference type="OrthoDB" id="2257279at2759"/>
<keyword evidence="4" id="KW-1185">Reference proteome</keyword>
<dbReference type="EMBL" id="QEAP01000076">
    <property type="protein sequence ID" value="TPX75567.1"/>
    <property type="molecule type" value="Genomic_DNA"/>
</dbReference>
<dbReference type="PANTHER" id="PTHR43591">
    <property type="entry name" value="METHYLTRANSFERASE"/>
    <property type="match status" value="1"/>
</dbReference>
<dbReference type="Gene3D" id="3.40.50.150">
    <property type="entry name" value="Vaccinia Virus protein VP39"/>
    <property type="match status" value="1"/>
</dbReference>
<evidence type="ECO:0000313" key="3">
    <source>
        <dbReference type="EMBL" id="TPX75567.1"/>
    </source>
</evidence>
<evidence type="ECO:0000256" key="1">
    <source>
        <dbReference type="SAM" id="MobiDB-lite"/>
    </source>
</evidence>
<comment type="caution">
    <text evidence="3">The sequence shown here is derived from an EMBL/GenBank/DDBJ whole genome shotgun (WGS) entry which is preliminary data.</text>
</comment>
<feature type="compositionally biased region" description="Pro residues" evidence="1">
    <location>
        <begin position="46"/>
        <end position="58"/>
    </location>
</feature>
<gene>
    <name evidence="3" type="ORF">CcCBS67573_g03163</name>
</gene>
<organism evidence="3 4">
    <name type="scientific">Chytriomyces confervae</name>
    <dbReference type="NCBI Taxonomy" id="246404"/>
    <lineage>
        <taxon>Eukaryota</taxon>
        <taxon>Fungi</taxon>
        <taxon>Fungi incertae sedis</taxon>
        <taxon>Chytridiomycota</taxon>
        <taxon>Chytridiomycota incertae sedis</taxon>
        <taxon>Chytridiomycetes</taxon>
        <taxon>Chytridiales</taxon>
        <taxon>Chytriomycetaceae</taxon>
        <taxon>Chytriomyces</taxon>
    </lineage>
</organism>
<reference evidence="3 4" key="1">
    <citation type="journal article" date="2019" name="Sci. Rep.">
        <title>Comparative genomics of chytrid fungi reveal insights into the obligate biotrophic and pathogenic lifestyle of Synchytrium endobioticum.</title>
        <authorList>
            <person name="van de Vossenberg B.T.L.H."/>
            <person name="Warris S."/>
            <person name="Nguyen H.D.T."/>
            <person name="van Gent-Pelzer M.P.E."/>
            <person name="Joly D.L."/>
            <person name="van de Geest H.C."/>
            <person name="Bonants P.J.M."/>
            <person name="Smith D.S."/>
            <person name="Levesque C.A."/>
            <person name="van der Lee T.A.J."/>
        </authorList>
    </citation>
    <scope>NUCLEOTIDE SEQUENCE [LARGE SCALE GENOMIC DNA]</scope>
    <source>
        <strain evidence="3 4">CBS 675.73</strain>
    </source>
</reference>
<feature type="region of interest" description="Disordered" evidence="1">
    <location>
        <begin position="1"/>
        <end position="60"/>
    </location>
</feature>
<feature type="domain" description="Methyltransferase" evidence="2">
    <location>
        <begin position="143"/>
        <end position="234"/>
    </location>
</feature>
<dbReference type="InterPro" id="IPR041698">
    <property type="entry name" value="Methyltransf_25"/>
</dbReference>
<feature type="compositionally biased region" description="Polar residues" evidence="1">
    <location>
        <begin position="24"/>
        <end position="37"/>
    </location>
</feature>
<evidence type="ECO:0000313" key="4">
    <source>
        <dbReference type="Proteomes" id="UP000320333"/>
    </source>
</evidence>
<name>A0A507FKM0_9FUNG</name>
<dbReference type="GO" id="GO:0008168">
    <property type="term" value="F:methyltransferase activity"/>
    <property type="evidence" value="ECO:0007669"/>
    <property type="project" value="TreeGrafter"/>
</dbReference>
<dbReference type="PANTHER" id="PTHR43591:SF24">
    <property type="entry name" value="2-METHOXY-6-POLYPRENYL-1,4-BENZOQUINOL METHYLASE, MITOCHONDRIAL"/>
    <property type="match status" value="1"/>
</dbReference>
<dbReference type="InterPro" id="IPR029063">
    <property type="entry name" value="SAM-dependent_MTases_sf"/>
</dbReference>
<protein>
    <recommendedName>
        <fullName evidence="2">Methyltransferase domain-containing protein</fullName>
    </recommendedName>
</protein>
<dbReference type="SUPFAM" id="SSF53335">
    <property type="entry name" value="S-adenosyl-L-methionine-dependent methyltransferases"/>
    <property type="match status" value="1"/>
</dbReference>
<dbReference type="CDD" id="cd02440">
    <property type="entry name" value="AdoMet_MTases"/>
    <property type="match status" value="1"/>
</dbReference>
<dbReference type="Pfam" id="PF13649">
    <property type="entry name" value="Methyltransf_25"/>
    <property type="match status" value="1"/>
</dbReference>